<sequence>MKISKILLAAALALTCITTSAQKDKKLVDKTVTRQGVEAAISFIASDELRGRQTPSPGLDIAAKYLSTSLFAAGALTVPGIDTYFQEVKMVSSSPPSKGLFATRDSSYSVDNELIYIGGSSVNIEAPVVYAGYGNEDDFSDLDVKGKIVVLQAGQKTDRGAMSAFKSGATKVALANEKGALAVIELFNSPQPNWKILRYYLSNTKVALDYGEQDDESIPHIWLEDVNNNRRPYFESYVGNASLTIAGNEIKKFTTKNVIGYVEGTDSKLKDEFVIYSAHYDHVGVGEPDLDGDSIFNGTRDNAIGTATVLKAAENIAKYPLKRSSIFIFFTGEEKGLLGSEWYVDHPLVPLEQVVYCFNSDNGGYNDTSAATIIGIERTTAESVLRKACEAYGLQATKDPVPEQNLYDRSDQVSFAKVGIPALMYGMGITDFGEEITRYYHKQADNPNSVDYDYLYKFTKAYVLACRLVGNMPERPYWIKGDKYYDAGQSLYGK</sequence>
<dbReference type="InterPro" id="IPR045175">
    <property type="entry name" value="M28_fam"/>
</dbReference>
<evidence type="ECO:0000256" key="1">
    <source>
        <dbReference type="SAM" id="SignalP"/>
    </source>
</evidence>
<comment type="caution">
    <text evidence="4">The sequence shown here is derived from an EMBL/GenBank/DDBJ whole genome shotgun (WGS) entry which is preliminary data.</text>
</comment>
<dbReference type="InterPro" id="IPR007484">
    <property type="entry name" value="Peptidase_M28"/>
</dbReference>
<dbReference type="SUPFAM" id="SSF52025">
    <property type="entry name" value="PA domain"/>
    <property type="match status" value="1"/>
</dbReference>
<feature type="signal peptide" evidence="1">
    <location>
        <begin position="1"/>
        <end position="21"/>
    </location>
</feature>
<dbReference type="PANTHER" id="PTHR12147">
    <property type="entry name" value="METALLOPEPTIDASE M28 FAMILY MEMBER"/>
    <property type="match status" value="1"/>
</dbReference>
<evidence type="ECO:0000259" key="3">
    <source>
        <dbReference type="Pfam" id="PF04389"/>
    </source>
</evidence>
<reference evidence="4 5" key="1">
    <citation type="submission" date="2020-02" db="EMBL/GenBank/DDBJ databases">
        <title>Out from the shadows clarifying the taxonomy of the family Cryomorphaceae and related taxa by utilizing the GTDB taxonomic framework.</title>
        <authorList>
            <person name="Bowman J.P."/>
        </authorList>
    </citation>
    <scope>NUCLEOTIDE SEQUENCE [LARGE SCALE GENOMIC DNA]</scope>
    <source>
        <strain evidence="4 5">QSSC 1-22</strain>
    </source>
</reference>
<evidence type="ECO:0000313" key="4">
    <source>
        <dbReference type="EMBL" id="NEN24571.1"/>
    </source>
</evidence>
<accession>A0A7K3WU57</accession>
<dbReference type="PANTHER" id="PTHR12147:SF26">
    <property type="entry name" value="PEPTIDASE M28 DOMAIN-CONTAINING PROTEIN"/>
    <property type="match status" value="1"/>
</dbReference>
<dbReference type="GO" id="GO:0008235">
    <property type="term" value="F:metalloexopeptidase activity"/>
    <property type="evidence" value="ECO:0007669"/>
    <property type="project" value="InterPro"/>
</dbReference>
<dbReference type="Gene3D" id="3.50.30.30">
    <property type="match status" value="1"/>
</dbReference>
<organism evidence="4 5">
    <name type="scientific">Cryomorpha ignava</name>
    <dbReference type="NCBI Taxonomy" id="101383"/>
    <lineage>
        <taxon>Bacteria</taxon>
        <taxon>Pseudomonadati</taxon>
        <taxon>Bacteroidota</taxon>
        <taxon>Flavobacteriia</taxon>
        <taxon>Flavobacteriales</taxon>
        <taxon>Cryomorphaceae</taxon>
        <taxon>Cryomorpha</taxon>
    </lineage>
</organism>
<dbReference type="RefSeq" id="WP_163285964.1">
    <property type="nucleotide sequence ID" value="NZ_JAAGVY010000028.1"/>
</dbReference>
<keyword evidence="1" id="KW-0732">Signal</keyword>
<dbReference type="GO" id="GO:0006508">
    <property type="term" value="P:proteolysis"/>
    <property type="evidence" value="ECO:0007669"/>
    <property type="project" value="InterPro"/>
</dbReference>
<dbReference type="Gene3D" id="3.40.630.10">
    <property type="entry name" value="Zn peptidases"/>
    <property type="match status" value="1"/>
</dbReference>
<dbReference type="InterPro" id="IPR003137">
    <property type="entry name" value="PA_domain"/>
</dbReference>
<dbReference type="Pfam" id="PF04389">
    <property type="entry name" value="Peptidase_M28"/>
    <property type="match status" value="1"/>
</dbReference>
<feature type="domain" description="Peptidase M28" evidence="3">
    <location>
        <begin position="257"/>
        <end position="460"/>
    </location>
</feature>
<name>A0A7K3WU57_9FLAO</name>
<dbReference type="EMBL" id="JAAGVY010000028">
    <property type="protein sequence ID" value="NEN24571.1"/>
    <property type="molecule type" value="Genomic_DNA"/>
</dbReference>
<dbReference type="InterPro" id="IPR046450">
    <property type="entry name" value="PA_dom_sf"/>
</dbReference>
<feature type="chain" id="PRO_5029866711" evidence="1">
    <location>
        <begin position="22"/>
        <end position="494"/>
    </location>
</feature>
<dbReference type="AlphaFoldDB" id="A0A7K3WU57"/>
<feature type="domain" description="PA" evidence="2">
    <location>
        <begin position="125"/>
        <end position="202"/>
    </location>
</feature>
<gene>
    <name evidence="4" type="ORF">G3O08_13770</name>
</gene>
<keyword evidence="5" id="KW-1185">Reference proteome</keyword>
<proteinExistence type="predicted"/>
<dbReference type="SUPFAM" id="SSF53187">
    <property type="entry name" value="Zn-dependent exopeptidases"/>
    <property type="match status" value="1"/>
</dbReference>
<evidence type="ECO:0000313" key="5">
    <source>
        <dbReference type="Proteomes" id="UP000486602"/>
    </source>
</evidence>
<evidence type="ECO:0000259" key="2">
    <source>
        <dbReference type="Pfam" id="PF02225"/>
    </source>
</evidence>
<dbReference type="Proteomes" id="UP000486602">
    <property type="component" value="Unassembled WGS sequence"/>
</dbReference>
<dbReference type="Pfam" id="PF02225">
    <property type="entry name" value="PA"/>
    <property type="match status" value="1"/>
</dbReference>
<protein>
    <submittedName>
        <fullName evidence="4">M28 family peptidase</fullName>
    </submittedName>
</protein>